<dbReference type="InterPro" id="IPR036938">
    <property type="entry name" value="PAP2/HPO_sf"/>
</dbReference>
<protein>
    <submittedName>
        <fullName evidence="3">Undecaprenyl pyrophosphate phosphatase</fullName>
    </submittedName>
</protein>
<keyword evidence="1" id="KW-1133">Transmembrane helix</keyword>
<feature type="transmembrane region" description="Helical" evidence="1">
    <location>
        <begin position="183"/>
        <end position="205"/>
    </location>
</feature>
<name>A0A078M8S6_9STAP</name>
<dbReference type="eggNOG" id="COG0671">
    <property type="taxonomic scope" value="Bacteria"/>
</dbReference>
<evidence type="ECO:0000259" key="2">
    <source>
        <dbReference type="SMART" id="SM00014"/>
    </source>
</evidence>
<sequence>MTKKLLITGISFLILYIFIAVSVMTASGWVNHLDLYFIEAIQSTVTDSRAAVILVMTEIGGTEAIVVLTLIVTVSLFIKKMYTAALWFGLTISLSPGVLVHLMKPVIGRERPEFLRLAAESTYSFPSGHSTASTVFYGMLGLILILSVQKLWKKIIIAFITVTIILFVMASRIYLGVHFPTDVLAGFSFGAATVLLSLSLYHLALPKFSQWLRSKDITDKSLSLFQ</sequence>
<accession>A0A078M8S6</accession>
<dbReference type="Proteomes" id="UP000044136">
    <property type="component" value="Unassembled WGS sequence"/>
</dbReference>
<feature type="transmembrane region" description="Helical" evidence="1">
    <location>
        <begin position="155"/>
        <end position="177"/>
    </location>
</feature>
<proteinExistence type="predicted"/>
<dbReference type="AlphaFoldDB" id="A0A078M8S6"/>
<feature type="transmembrane region" description="Helical" evidence="1">
    <location>
        <begin position="50"/>
        <end position="78"/>
    </location>
</feature>
<dbReference type="HOGENOM" id="CLU_072573_3_3_9"/>
<feature type="transmembrane region" description="Helical" evidence="1">
    <location>
        <begin position="85"/>
        <end position="107"/>
    </location>
</feature>
<keyword evidence="1" id="KW-0472">Membrane</keyword>
<keyword evidence="4" id="KW-1185">Reference proteome</keyword>
<dbReference type="Gene3D" id="1.20.144.10">
    <property type="entry name" value="Phosphatidic acid phosphatase type 2/haloperoxidase"/>
    <property type="match status" value="2"/>
</dbReference>
<evidence type="ECO:0000313" key="4">
    <source>
        <dbReference type="Proteomes" id="UP000044136"/>
    </source>
</evidence>
<reference evidence="3 4" key="1">
    <citation type="submission" date="2014-07" db="EMBL/GenBank/DDBJ databases">
        <authorList>
            <person name="Urmite Genomes Urmite Genomes"/>
        </authorList>
    </citation>
    <scope>NUCLEOTIDE SEQUENCE [LARGE SCALE GENOMIC DNA]</scope>
    <source>
        <strain evidence="3 4">13MG44_air</strain>
    </source>
</reference>
<dbReference type="PANTHER" id="PTHR14969">
    <property type="entry name" value="SPHINGOSINE-1-PHOSPHATE PHOSPHOHYDROLASE"/>
    <property type="match status" value="1"/>
</dbReference>
<organism evidence="3 4">
    <name type="scientific">Jeotgalicoccus saudimassiliensis</name>
    <dbReference type="NCBI Taxonomy" id="1461582"/>
    <lineage>
        <taxon>Bacteria</taxon>
        <taxon>Bacillati</taxon>
        <taxon>Bacillota</taxon>
        <taxon>Bacilli</taxon>
        <taxon>Bacillales</taxon>
        <taxon>Staphylococcaceae</taxon>
        <taxon>Jeotgalicoccus</taxon>
    </lineage>
</organism>
<dbReference type="PANTHER" id="PTHR14969:SF13">
    <property type="entry name" value="AT30094P"/>
    <property type="match status" value="1"/>
</dbReference>
<feature type="transmembrane region" description="Helical" evidence="1">
    <location>
        <begin position="12"/>
        <end position="30"/>
    </location>
</feature>
<feature type="transmembrane region" description="Helical" evidence="1">
    <location>
        <begin position="127"/>
        <end position="148"/>
    </location>
</feature>
<gene>
    <name evidence="3" type="ORF">BN1048_01504</name>
</gene>
<evidence type="ECO:0000256" key="1">
    <source>
        <dbReference type="SAM" id="Phobius"/>
    </source>
</evidence>
<keyword evidence="1" id="KW-0812">Transmembrane</keyword>
<dbReference type="RefSeq" id="WP_074431641.1">
    <property type="nucleotide sequence ID" value="NZ_CCSE01000001.1"/>
</dbReference>
<dbReference type="STRING" id="1461582.BN1048_01504"/>
<dbReference type="Pfam" id="PF01569">
    <property type="entry name" value="PAP2"/>
    <property type="match status" value="1"/>
</dbReference>
<dbReference type="SMART" id="SM00014">
    <property type="entry name" value="acidPPc"/>
    <property type="match status" value="1"/>
</dbReference>
<dbReference type="InterPro" id="IPR000326">
    <property type="entry name" value="PAP2/HPO"/>
</dbReference>
<dbReference type="EMBL" id="CCSE01000001">
    <property type="protein sequence ID" value="CEA01827.1"/>
    <property type="molecule type" value="Genomic_DNA"/>
</dbReference>
<dbReference type="SUPFAM" id="SSF48317">
    <property type="entry name" value="Acid phosphatase/Vanadium-dependent haloperoxidase"/>
    <property type="match status" value="1"/>
</dbReference>
<evidence type="ECO:0000313" key="3">
    <source>
        <dbReference type="EMBL" id="CEA01827.1"/>
    </source>
</evidence>
<feature type="domain" description="Phosphatidic acid phosphatase type 2/haloperoxidase" evidence="2">
    <location>
        <begin position="85"/>
        <end position="198"/>
    </location>
</feature>
<dbReference type="CDD" id="cd03392">
    <property type="entry name" value="PAP2_like_2"/>
    <property type="match status" value="1"/>
</dbReference>